<feature type="domain" description="DprA winged helix" evidence="4">
    <location>
        <begin position="323"/>
        <end position="383"/>
    </location>
</feature>
<evidence type="ECO:0000313" key="6">
    <source>
        <dbReference type="Proteomes" id="UP000192455"/>
    </source>
</evidence>
<dbReference type="Gene3D" id="1.10.10.10">
    <property type="entry name" value="Winged helix-like DNA-binding domain superfamily/Winged helix DNA-binding domain"/>
    <property type="match status" value="1"/>
</dbReference>
<evidence type="ECO:0000256" key="1">
    <source>
        <dbReference type="ARBA" id="ARBA00006525"/>
    </source>
</evidence>
<dbReference type="GO" id="GO:0009294">
    <property type="term" value="P:DNA-mediated transformation"/>
    <property type="evidence" value="ECO:0007669"/>
    <property type="project" value="InterPro"/>
</dbReference>
<feature type="domain" description="Smf/DprA SLOG" evidence="3">
    <location>
        <begin position="89"/>
        <end position="294"/>
    </location>
</feature>
<dbReference type="Proteomes" id="UP000192455">
    <property type="component" value="Unassembled WGS sequence"/>
</dbReference>
<dbReference type="Pfam" id="PF21102">
    <property type="entry name" value="DprA_N"/>
    <property type="match status" value="1"/>
</dbReference>
<reference evidence="5 6" key="1">
    <citation type="submission" date="2017-01" db="EMBL/GenBank/DDBJ databases">
        <authorList>
            <person name="Mah S.A."/>
            <person name="Swanson W.J."/>
            <person name="Moy G.W."/>
            <person name="Vacquier V.D."/>
        </authorList>
    </citation>
    <scope>NUCLEOTIDE SEQUENCE [LARGE SCALE GENOMIC DNA]</scope>
    <source>
        <strain evidence="5 6">DSM 21219</strain>
    </source>
</reference>
<gene>
    <name evidence="5" type="ORF">SAMN05421849_1035</name>
</gene>
<evidence type="ECO:0000259" key="4">
    <source>
        <dbReference type="Pfam" id="PF17782"/>
    </source>
</evidence>
<organism evidence="5 6">
    <name type="scientific">Pontibaca methylaminivorans</name>
    <dbReference type="NCBI Taxonomy" id="515897"/>
    <lineage>
        <taxon>Bacteria</taxon>
        <taxon>Pseudomonadati</taxon>
        <taxon>Pseudomonadota</taxon>
        <taxon>Alphaproteobacteria</taxon>
        <taxon>Rhodobacterales</taxon>
        <taxon>Roseobacteraceae</taxon>
        <taxon>Pontibaca</taxon>
    </lineage>
</organism>
<proteinExistence type="inferred from homology"/>
<name>A0A1R3WM58_9RHOB</name>
<evidence type="ECO:0000259" key="3">
    <source>
        <dbReference type="Pfam" id="PF02481"/>
    </source>
</evidence>
<dbReference type="EMBL" id="FTPS01000001">
    <property type="protein sequence ID" value="SIT78902.1"/>
    <property type="molecule type" value="Genomic_DNA"/>
</dbReference>
<dbReference type="Pfam" id="PF02481">
    <property type="entry name" value="DNA_processg_A"/>
    <property type="match status" value="1"/>
</dbReference>
<dbReference type="RefSeq" id="WP_076648309.1">
    <property type="nucleotide sequence ID" value="NZ_FTPS01000001.1"/>
</dbReference>
<dbReference type="NCBIfam" id="TIGR00732">
    <property type="entry name" value="dprA"/>
    <property type="match status" value="1"/>
</dbReference>
<evidence type="ECO:0000256" key="2">
    <source>
        <dbReference type="SAM" id="MobiDB-lite"/>
    </source>
</evidence>
<feature type="region of interest" description="Disordered" evidence="2">
    <location>
        <begin position="303"/>
        <end position="328"/>
    </location>
</feature>
<sequence>MIEGQFSSRPPPLPPMADEERFSWLRLLRSRRVGVATFHRLLAEYGSAEQALAALPEIARAAGVPNYEICPPGVIEAEIRAARAAGARLLCLNDPFYPAALAGIDEAPPLLWAIGRIDLLGRAMLAIVGARNASSLGTRMARGLARELGVQGFVTVSGLARGIDAAAHGASLDSGTIAVVAGGVDTVYPAENARLREDIAREGLILSEQPMGMAPQARHFPRRNRIISGLAQGVVVVEAAAKSGSLITARDALDQGREVLAVPGHPFDARAAGCNMLIRDGAQLVRNAADVIAAVAVQPAAPAAAEAPQEETPQEKTAIPAPPPPRRSLRETAALHRAILARLSPSPLAEDQLIRDMAMTAGELGVTLVDLEIEGRIQRQPGGLISLGR</sequence>
<accession>A0A1R3WM58</accession>
<dbReference type="PANTHER" id="PTHR43022:SF1">
    <property type="entry name" value="PROTEIN SMF"/>
    <property type="match status" value="1"/>
</dbReference>
<evidence type="ECO:0000313" key="5">
    <source>
        <dbReference type="EMBL" id="SIT78902.1"/>
    </source>
</evidence>
<dbReference type="PANTHER" id="PTHR43022">
    <property type="entry name" value="PROTEIN SMF"/>
    <property type="match status" value="1"/>
</dbReference>
<dbReference type="InterPro" id="IPR036388">
    <property type="entry name" value="WH-like_DNA-bd_sf"/>
</dbReference>
<dbReference type="InterPro" id="IPR057666">
    <property type="entry name" value="DrpA_SLOG"/>
</dbReference>
<comment type="similarity">
    <text evidence="1">Belongs to the DprA/Smf family.</text>
</comment>
<dbReference type="STRING" id="515897.SAMN05421849_1035"/>
<dbReference type="InterPro" id="IPR003488">
    <property type="entry name" value="DprA"/>
</dbReference>
<dbReference type="InterPro" id="IPR041614">
    <property type="entry name" value="DprA_WH"/>
</dbReference>
<dbReference type="OrthoDB" id="9785707at2"/>
<dbReference type="Pfam" id="PF17782">
    <property type="entry name" value="WHD_DprA"/>
    <property type="match status" value="1"/>
</dbReference>
<protein>
    <submittedName>
        <fullName evidence="5">DNA protecting protein DprA</fullName>
    </submittedName>
</protein>
<keyword evidence="6" id="KW-1185">Reference proteome</keyword>
<dbReference type="AlphaFoldDB" id="A0A1R3WM58"/>
<dbReference type="Gene3D" id="3.40.50.450">
    <property type="match status" value="1"/>
</dbReference>
<dbReference type="SUPFAM" id="SSF102405">
    <property type="entry name" value="MCP/YpsA-like"/>
    <property type="match status" value="1"/>
</dbReference>